<dbReference type="Pfam" id="PF19834">
    <property type="entry name" value="DUF6314"/>
    <property type="match status" value="1"/>
</dbReference>
<comment type="caution">
    <text evidence="2">The sequence shown here is derived from an EMBL/GenBank/DDBJ whole genome shotgun (WGS) entry which is preliminary data.</text>
</comment>
<accession>A0ABV9KKY9</accession>
<feature type="domain" description="DUF6314" evidence="1">
    <location>
        <begin position="19"/>
        <end position="149"/>
    </location>
</feature>
<dbReference type="InterPro" id="IPR045632">
    <property type="entry name" value="DUF6314"/>
</dbReference>
<gene>
    <name evidence="2" type="ORF">ACFO5X_17150</name>
</gene>
<organism evidence="2 3">
    <name type="scientific">Seohaeicola nanhaiensis</name>
    <dbReference type="NCBI Taxonomy" id="1387282"/>
    <lineage>
        <taxon>Bacteria</taxon>
        <taxon>Pseudomonadati</taxon>
        <taxon>Pseudomonadota</taxon>
        <taxon>Alphaproteobacteria</taxon>
        <taxon>Rhodobacterales</taxon>
        <taxon>Roseobacteraceae</taxon>
        <taxon>Seohaeicola</taxon>
    </lineage>
</organism>
<dbReference type="Proteomes" id="UP001595973">
    <property type="component" value="Unassembled WGS sequence"/>
</dbReference>
<sequence length="150" mass="17075">MGRNAFAGVAEKVPEIEAFAGRWTLERVIDDAKAGERLTAEGTAVFAQEGDGLVYDEAVEMTLGDGRRLSGTRRYLWRPRPEGGIAVCFEDGRLFHRIATEDLIQEDRHDCAPDLYVGAYDFTGWPEFRVRWQVSGPRKDYRMVTVYRRA</sequence>
<dbReference type="RefSeq" id="WP_380719149.1">
    <property type="nucleotide sequence ID" value="NZ_JBHSGI010000024.1"/>
</dbReference>
<evidence type="ECO:0000313" key="2">
    <source>
        <dbReference type="EMBL" id="MFC4670296.1"/>
    </source>
</evidence>
<protein>
    <submittedName>
        <fullName evidence="2">DUF6314 family protein</fullName>
    </submittedName>
</protein>
<proteinExistence type="predicted"/>
<keyword evidence="3" id="KW-1185">Reference proteome</keyword>
<evidence type="ECO:0000259" key="1">
    <source>
        <dbReference type="Pfam" id="PF19834"/>
    </source>
</evidence>
<name>A0ABV9KKY9_9RHOB</name>
<reference evidence="3" key="1">
    <citation type="journal article" date="2019" name="Int. J. Syst. Evol. Microbiol.">
        <title>The Global Catalogue of Microorganisms (GCM) 10K type strain sequencing project: providing services to taxonomists for standard genome sequencing and annotation.</title>
        <authorList>
            <consortium name="The Broad Institute Genomics Platform"/>
            <consortium name="The Broad Institute Genome Sequencing Center for Infectious Disease"/>
            <person name="Wu L."/>
            <person name="Ma J."/>
        </authorList>
    </citation>
    <scope>NUCLEOTIDE SEQUENCE [LARGE SCALE GENOMIC DNA]</scope>
    <source>
        <strain evidence="3">CGMCC 4.7283</strain>
    </source>
</reference>
<evidence type="ECO:0000313" key="3">
    <source>
        <dbReference type="Proteomes" id="UP001595973"/>
    </source>
</evidence>
<dbReference type="EMBL" id="JBHSGI010000024">
    <property type="protein sequence ID" value="MFC4670296.1"/>
    <property type="molecule type" value="Genomic_DNA"/>
</dbReference>